<keyword evidence="6 8" id="KW-0346">Stress response</keyword>
<comment type="caution">
    <text evidence="10">The sequence shown here is derived from an EMBL/GenBank/DDBJ whole genome shotgun (WGS) entry which is preliminary data.</text>
</comment>
<evidence type="ECO:0000256" key="6">
    <source>
        <dbReference type="ARBA" id="ARBA00023016"/>
    </source>
</evidence>
<dbReference type="GO" id="GO:0051082">
    <property type="term" value="F:unfolded protein binding"/>
    <property type="evidence" value="ECO:0007669"/>
    <property type="project" value="UniProtKB-UniRule"/>
</dbReference>
<dbReference type="RefSeq" id="WP_200310010.1">
    <property type="nucleotide sequence ID" value="NZ_JAENIM010000009.1"/>
</dbReference>
<evidence type="ECO:0000256" key="2">
    <source>
        <dbReference type="ARBA" id="ARBA00008239"/>
    </source>
</evidence>
<dbReference type="Pfam" id="PF00183">
    <property type="entry name" value="HSP90"/>
    <property type="match status" value="1"/>
</dbReference>
<evidence type="ECO:0000256" key="1">
    <source>
        <dbReference type="ARBA" id="ARBA00004496"/>
    </source>
</evidence>
<comment type="caution">
    <text evidence="8">Lacks conserved residue(s) required for the propagation of feature annotation.</text>
</comment>
<keyword evidence="7 8" id="KW-0143">Chaperone</keyword>
<proteinExistence type="inferred from homology"/>
<dbReference type="CDD" id="cd16927">
    <property type="entry name" value="HATPase_Hsp90-like"/>
    <property type="match status" value="1"/>
</dbReference>
<dbReference type="PRINTS" id="PR00775">
    <property type="entry name" value="HEATSHOCK90"/>
</dbReference>
<evidence type="ECO:0000256" key="8">
    <source>
        <dbReference type="HAMAP-Rule" id="MF_00505"/>
    </source>
</evidence>
<dbReference type="Pfam" id="PF13589">
    <property type="entry name" value="HATPase_c_3"/>
    <property type="match status" value="1"/>
</dbReference>
<dbReference type="EMBL" id="JAENIM010000009">
    <property type="protein sequence ID" value="MBK1789976.1"/>
    <property type="molecule type" value="Genomic_DNA"/>
</dbReference>
<name>A0A8J7MCH5_9BACT</name>
<dbReference type="InterPro" id="IPR037196">
    <property type="entry name" value="HSP90_C"/>
</dbReference>
<feature type="region of interest" description="A; substrate-binding" evidence="8">
    <location>
        <begin position="1"/>
        <end position="322"/>
    </location>
</feature>
<accession>A0A8J7MCH5</accession>
<dbReference type="SUPFAM" id="SSF55874">
    <property type="entry name" value="ATPase domain of HSP90 chaperone/DNA topoisomerase II/histidine kinase"/>
    <property type="match status" value="1"/>
</dbReference>
<dbReference type="GO" id="GO:0140662">
    <property type="term" value="F:ATP-dependent protein folding chaperone"/>
    <property type="evidence" value="ECO:0007669"/>
    <property type="project" value="InterPro"/>
</dbReference>
<sequence length="610" mass="68526">MSKETQSFQAEVRQLLDIVIHSIYTDKEIFVRELVSNASDALEKLRLLQLKDNNIYQADLPLEINITTDEENNTLTIADHGIGMTHAELVQNLGTIAHSGTKAFLEQIKEQGENNADVIGKFGVGFYSSFMAASEVEVFTRSSDPAADGHVWTSDGASGYSIDDAADAERGSKMVLKLKEGMEEFAKADRIKAILEKYSNFVSFPINLNGERVNTVEAIWLKSKKDVTEEQYEEFYKFVAHAWDKPRGTMHFSADAPLSIHALLFIPEENQEQFGMGQMEAGVSLYCRKVLIDSKPEKLLPDWLRFLRGVIDSEDLPLSISREAMQDSALIKKLNTLITKRFLKFLDRQAKNETEKYLEFYQKFSRFLKEGIATSPEHQEQLVSLLRFESSMSDGEKSSFAEYIDRAKDGQEEIYYLLGSSKDAIEQGPYLEAFKARGIEVAYFTEPVDQYVLDSIFEFKGKKFVAANSSDIELEDVVSEGEALSEADETKLKDWLKSTLGERIENVNSSGRLVDSPVAALTPKEAPNAQMRAMMQAMGQPMPESKVELEINPRHSVIHGLAKLAESDSETAELVAQQLTDNAMLAAGLLDNTHEMTERINKLLEKVVQK</sequence>
<comment type="function">
    <text evidence="8">Molecular chaperone. Has ATPase activity.</text>
</comment>
<dbReference type="NCBIfam" id="NF003555">
    <property type="entry name" value="PRK05218.1"/>
    <property type="match status" value="1"/>
</dbReference>
<dbReference type="InterPro" id="IPR036890">
    <property type="entry name" value="HATPase_C_sf"/>
</dbReference>
<dbReference type="InterPro" id="IPR001404">
    <property type="entry name" value="Hsp90_fam"/>
</dbReference>
<dbReference type="PANTHER" id="PTHR11528">
    <property type="entry name" value="HEAT SHOCK PROTEIN 90 FAMILY MEMBER"/>
    <property type="match status" value="1"/>
</dbReference>
<evidence type="ECO:0000256" key="4">
    <source>
        <dbReference type="ARBA" id="ARBA00022741"/>
    </source>
</evidence>
<dbReference type="Gene3D" id="3.30.230.80">
    <property type="match status" value="1"/>
</dbReference>
<keyword evidence="4 8" id="KW-0547">Nucleotide-binding</keyword>
<keyword evidence="5 8" id="KW-0067">ATP-binding</keyword>
<dbReference type="GO" id="GO:0005737">
    <property type="term" value="C:cytoplasm"/>
    <property type="evidence" value="ECO:0007669"/>
    <property type="project" value="UniProtKB-SubCell"/>
</dbReference>
<comment type="similarity">
    <text evidence="2 8">Belongs to the heat shock protein 90 family.</text>
</comment>
<comment type="subunit">
    <text evidence="8">Homodimer.</text>
</comment>
<dbReference type="SUPFAM" id="SSF54211">
    <property type="entry name" value="Ribosomal protein S5 domain 2-like"/>
    <property type="match status" value="1"/>
</dbReference>
<reference evidence="10" key="1">
    <citation type="submission" date="2021-01" db="EMBL/GenBank/DDBJ databases">
        <title>Modified the classification status of verrucomicrobia.</title>
        <authorList>
            <person name="Feng X."/>
        </authorList>
    </citation>
    <scope>NUCLEOTIDE SEQUENCE</scope>
    <source>
        <strain evidence="10">_KCTC 22039</strain>
    </source>
</reference>
<feature type="binding site" evidence="9">
    <location>
        <position position="84"/>
    </location>
    <ligand>
        <name>ATP</name>
        <dbReference type="ChEBI" id="CHEBI:30616"/>
    </ligand>
</feature>
<feature type="binding site" evidence="9">
    <location>
        <position position="79"/>
    </location>
    <ligand>
        <name>ATP</name>
        <dbReference type="ChEBI" id="CHEBI:30616"/>
    </ligand>
</feature>
<evidence type="ECO:0000256" key="7">
    <source>
        <dbReference type="ARBA" id="ARBA00023186"/>
    </source>
</evidence>
<dbReference type="GO" id="GO:0005524">
    <property type="term" value="F:ATP binding"/>
    <property type="evidence" value="ECO:0007669"/>
    <property type="project" value="UniProtKB-UniRule"/>
</dbReference>
<dbReference type="HAMAP" id="MF_00505">
    <property type="entry name" value="HSP90"/>
    <property type="match status" value="1"/>
</dbReference>
<protein>
    <recommendedName>
        <fullName evidence="8">Chaperone protein HtpG</fullName>
    </recommendedName>
    <alternativeName>
        <fullName evidence="8">Heat shock protein HtpG</fullName>
    </alternativeName>
    <alternativeName>
        <fullName evidence="8">High temperature protein G</fullName>
    </alternativeName>
</protein>
<dbReference type="FunFam" id="3.30.565.10:FF:000009">
    <property type="entry name" value="Molecular chaperone HtpG"/>
    <property type="match status" value="1"/>
</dbReference>
<dbReference type="PIRSF" id="PIRSF002583">
    <property type="entry name" value="Hsp90"/>
    <property type="match status" value="1"/>
</dbReference>
<feature type="binding site" evidence="9">
    <location>
        <position position="322"/>
    </location>
    <ligand>
        <name>ATP</name>
        <dbReference type="ChEBI" id="CHEBI:30616"/>
    </ligand>
</feature>
<comment type="subcellular location">
    <subcellularLocation>
        <location evidence="1 8">Cytoplasm</location>
    </subcellularLocation>
</comment>
<feature type="binding site" evidence="9">
    <location>
        <begin position="99"/>
        <end position="100"/>
    </location>
    <ligand>
        <name>ATP</name>
        <dbReference type="ChEBI" id="CHEBI:30616"/>
    </ligand>
</feature>
<dbReference type="GO" id="GO:0016887">
    <property type="term" value="F:ATP hydrolysis activity"/>
    <property type="evidence" value="ECO:0007669"/>
    <property type="project" value="InterPro"/>
</dbReference>
<feature type="binding site" evidence="9">
    <location>
        <position position="37"/>
    </location>
    <ligand>
        <name>ATP</name>
        <dbReference type="ChEBI" id="CHEBI:30616"/>
    </ligand>
</feature>
<dbReference type="Proteomes" id="UP000624703">
    <property type="component" value="Unassembled WGS sequence"/>
</dbReference>
<evidence type="ECO:0000313" key="11">
    <source>
        <dbReference type="Proteomes" id="UP000624703"/>
    </source>
</evidence>
<keyword evidence="11" id="KW-1185">Reference proteome</keyword>
<feature type="binding site" evidence="9">
    <location>
        <position position="33"/>
    </location>
    <ligand>
        <name>ATP</name>
        <dbReference type="ChEBI" id="CHEBI:30616"/>
    </ligand>
</feature>
<organism evidence="10 11">
    <name type="scientific">Persicirhabdus sediminis</name>
    <dbReference type="NCBI Taxonomy" id="454144"/>
    <lineage>
        <taxon>Bacteria</taxon>
        <taxon>Pseudomonadati</taxon>
        <taxon>Verrucomicrobiota</taxon>
        <taxon>Verrucomicrobiia</taxon>
        <taxon>Verrucomicrobiales</taxon>
        <taxon>Verrucomicrobiaceae</taxon>
        <taxon>Persicirhabdus</taxon>
    </lineage>
</organism>
<dbReference type="FunFam" id="3.30.230.80:FF:000004">
    <property type="entry name" value="Heat shock protein 75 kDa"/>
    <property type="match status" value="1"/>
</dbReference>
<dbReference type="AlphaFoldDB" id="A0A8J7MCH5"/>
<feature type="binding site" evidence="9">
    <location>
        <position position="92"/>
    </location>
    <ligand>
        <name>ATP</name>
        <dbReference type="ChEBI" id="CHEBI:30616"/>
    </ligand>
</feature>
<dbReference type="SUPFAM" id="SSF110942">
    <property type="entry name" value="HSP90 C-terminal domain"/>
    <property type="match status" value="1"/>
</dbReference>
<evidence type="ECO:0000313" key="10">
    <source>
        <dbReference type="EMBL" id="MBK1789976.1"/>
    </source>
</evidence>
<evidence type="ECO:0000256" key="5">
    <source>
        <dbReference type="ARBA" id="ARBA00022840"/>
    </source>
</evidence>
<gene>
    <name evidence="8 10" type="primary">htpG</name>
    <name evidence="10" type="ORF">JIN82_02270</name>
</gene>
<dbReference type="Gene3D" id="1.20.120.790">
    <property type="entry name" value="Heat shock protein 90, C-terminal domain"/>
    <property type="match status" value="1"/>
</dbReference>
<dbReference type="Gene3D" id="3.40.50.11260">
    <property type="match status" value="1"/>
</dbReference>
<dbReference type="Gene3D" id="3.30.565.10">
    <property type="entry name" value="Histidine kinase-like ATPase, C-terminal domain"/>
    <property type="match status" value="1"/>
</dbReference>
<keyword evidence="3 8" id="KW-0963">Cytoplasm</keyword>
<evidence type="ECO:0000256" key="3">
    <source>
        <dbReference type="ARBA" id="ARBA00022490"/>
    </source>
</evidence>
<feature type="region of interest" description="C" evidence="8">
    <location>
        <begin position="534"/>
        <end position="610"/>
    </location>
</feature>
<dbReference type="InterPro" id="IPR020575">
    <property type="entry name" value="Hsp90_N"/>
</dbReference>
<evidence type="ECO:0000256" key="9">
    <source>
        <dbReference type="PIRSR" id="PIRSR002583-1"/>
    </source>
</evidence>
<dbReference type="InterPro" id="IPR020568">
    <property type="entry name" value="Ribosomal_Su5_D2-typ_SF"/>
</dbReference>